<keyword evidence="1" id="KW-0677">Repeat</keyword>
<feature type="repeat" description="ANK" evidence="3">
    <location>
        <begin position="134"/>
        <end position="156"/>
    </location>
</feature>
<dbReference type="InterPro" id="IPR036770">
    <property type="entry name" value="Ankyrin_rpt-contain_sf"/>
</dbReference>
<dbReference type="PROSITE" id="PS50297">
    <property type="entry name" value="ANK_REP_REGION"/>
    <property type="match status" value="1"/>
</dbReference>
<dbReference type="SUPFAM" id="SSF48403">
    <property type="entry name" value="Ankyrin repeat"/>
    <property type="match status" value="1"/>
</dbReference>
<dbReference type="Proteomes" id="UP000813427">
    <property type="component" value="Unassembled WGS sequence"/>
</dbReference>
<dbReference type="InterPro" id="IPR002110">
    <property type="entry name" value="Ankyrin_rpt"/>
</dbReference>
<dbReference type="OrthoDB" id="426293at2759"/>
<dbReference type="PANTHER" id="PTHR24198:SF165">
    <property type="entry name" value="ANKYRIN REPEAT-CONTAINING PROTEIN-RELATED"/>
    <property type="match status" value="1"/>
</dbReference>
<keyword evidence="5" id="KW-1185">Reference proteome</keyword>
<organism evidence="4 5">
    <name type="scientific">Fusarium tricinctum</name>
    <dbReference type="NCBI Taxonomy" id="61284"/>
    <lineage>
        <taxon>Eukaryota</taxon>
        <taxon>Fungi</taxon>
        <taxon>Dikarya</taxon>
        <taxon>Ascomycota</taxon>
        <taxon>Pezizomycotina</taxon>
        <taxon>Sordariomycetes</taxon>
        <taxon>Hypocreomycetidae</taxon>
        <taxon>Hypocreales</taxon>
        <taxon>Nectriaceae</taxon>
        <taxon>Fusarium</taxon>
        <taxon>Fusarium tricinctum species complex</taxon>
    </lineage>
</organism>
<evidence type="ECO:0000313" key="4">
    <source>
        <dbReference type="EMBL" id="KAH7245378.1"/>
    </source>
</evidence>
<keyword evidence="2 3" id="KW-0040">ANK repeat</keyword>
<accession>A0A8K0WCH3</accession>
<name>A0A8K0WCH3_9HYPO</name>
<gene>
    <name evidence="4" type="ORF">BKA59DRAFT_511330</name>
</gene>
<dbReference type="Pfam" id="PF00023">
    <property type="entry name" value="Ank"/>
    <property type="match status" value="1"/>
</dbReference>
<dbReference type="PANTHER" id="PTHR24198">
    <property type="entry name" value="ANKYRIN REPEAT AND PROTEIN KINASE DOMAIN-CONTAINING PROTEIN"/>
    <property type="match status" value="1"/>
</dbReference>
<dbReference type="Gene3D" id="1.25.40.20">
    <property type="entry name" value="Ankyrin repeat-containing domain"/>
    <property type="match status" value="1"/>
</dbReference>
<evidence type="ECO:0000256" key="1">
    <source>
        <dbReference type="ARBA" id="ARBA00022737"/>
    </source>
</evidence>
<evidence type="ECO:0000256" key="3">
    <source>
        <dbReference type="PROSITE-ProRule" id="PRU00023"/>
    </source>
</evidence>
<proteinExistence type="predicted"/>
<reference evidence="4" key="1">
    <citation type="journal article" date="2021" name="Nat. Commun.">
        <title>Genetic determinants of endophytism in the Arabidopsis root mycobiome.</title>
        <authorList>
            <person name="Mesny F."/>
            <person name="Miyauchi S."/>
            <person name="Thiergart T."/>
            <person name="Pickel B."/>
            <person name="Atanasova L."/>
            <person name="Karlsson M."/>
            <person name="Huettel B."/>
            <person name="Barry K.W."/>
            <person name="Haridas S."/>
            <person name="Chen C."/>
            <person name="Bauer D."/>
            <person name="Andreopoulos W."/>
            <person name="Pangilinan J."/>
            <person name="LaButti K."/>
            <person name="Riley R."/>
            <person name="Lipzen A."/>
            <person name="Clum A."/>
            <person name="Drula E."/>
            <person name="Henrissat B."/>
            <person name="Kohler A."/>
            <person name="Grigoriev I.V."/>
            <person name="Martin F.M."/>
            <person name="Hacquard S."/>
        </authorList>
    </citation>
    <scope>NUCLEOTIDE SEQUENCE</scope>
    <source>
        <strain evidence="4">MPI-SDFR-AT-0068</strain>
    </source>
</reference>
<sequence>MAPREFARRTFRGTLPQIPLPEAPLPETPLSQALKAGNEALFKELLEKPENHRDINDVRHDYLEAAITQNKPEIVRALVSLPLSEFDFPNRPVAPRGANNPLDLSISFERFAIFKIIIDTEKFDIAGPDAKDNEGQTPLYLAAYGGWSNVVEILLRLDVVDPDFQNLEGRSSY</sequence>
<comment type="caution">
    <text evidence="4">The sequence shown here is derived from an EMBL/GenBank/DDBJ whole genome shotgun (WGS) entry which is preliminary data.</text>
</comment>
<dbReference type="EMBL" id="JAGPXF010000004">
    <property type="protein sequence ID" value="KAH7245378.1"/>
    <property type="molecule type" value="Genomic_DNA"/>
</dbReference>
<evidence type="ECO:0000313" key="5">
    <source>
        <dbReference type="Proteomes" id="UP000813427"/>
    </source>
</evidence>
<dbReference type="AlphaFoldDB" id="A0A8K0WCH3"/>
<protein>
    <submittedName>
        <fullName evidence="4">Ankyrin repeat-containing domain protein</fullName>
    </submittedName>
</protein>
<evidence type="ECO:0000256" key="2">
    <source>
        <dbReference type="ARBA" id="ARBA00023043"/>
    </source>
</evidence>
<dbReference type="PROSITE" id="PS50088">
    <property type="entry name" value="ANK_REPEAT"/>
    <property type="match status" value="1"/>
</dbReference>